<accession>A0AAP0IIL9</accession>
<comment type="caution">
    <text evidence="19">The sequence shown here is derived from an EMBL/GenBank/DDBJ whole genome shotgun (WGS) entry which is preliminary data.</text>
</comment>
<dbReference type="Pfam" id="PF00954">
    <property type="entry name" value="S_locus_glycop"/>
    <property type="match status" value="1"/>
</dbReference>
<gene>
    <name evidence="19" type="ORF">Sjap_015105</name>
</gene>
<dbReference type="SMART" id="SM00473">
    <property type="entry name" value="PAN_AP"/>
    <property type="match status" value="1"/>
</dbReference>
<evidence type="ECO:0000256" key="10">
    <source>
        <dbReference type="ARBA" id="ARBA00022989"/>
    </source>
</evidence>
<evidence type="ECO:0000256" key="6">
    <source>
        <dbReference type="ARBA" id="ARBA00022729"/>
    </source>
</evidence>
<dbReference type="InterPro" id="IPR011009">
    <property type="entry name" value="Kinase-like_dom_sf"/>
</dbReference>
<evidence type="ECO:0000256" key="14">
    <source>
        <dbReference type="PIRNR" id="PIRNR000641"/>
    </source>
</evidence>
<dbReference type="SMART" id="SM00108">
    <property type="entry name" value="B_lectin"/>
    <property type="match status" value="1"/>
</dbReference>
<dbReference type="PIRSF" id="PIRSF000641">
    <property type="entry name" value="SRK"/>
    <property type="match status" value="1"/>
</dbReference>
<dbReference type="PROSITE" id="PS50011">
    <property type="entry name" value="PROTEIN_KINASE_DOM"/>
    <property type="match status" value="1"/>
</dbReference>
<evidence type="ECO:0000259" key="17">
    <source>
        <dbReference type="PROSITE" id="PS50927"/>
    </source>
</evidence>
<evidence type="ECO:0000256" key="2">
    <source>
        <dbReference type="ARBA" id="ARBA00022475"/>
    </source>
</evidence>
<dbReference type="InterPro" id="IPR000719">
    <property type="entry name" value="Prot_kinase_dom"/>
</dbReference>
<keyword evidence="12" id="KW-1015">Disulfide bond</keyword>
<dbReference type="InterPro" id="IPR000858">
    <property type="entry name" value="S_locus_glycoprot_dom"/>
</dbReference>
<dbReference type="GO" id="GO:0004674">
    <property type="term" value="F:protein serine/threonine kinase activity"/>
    <property type="evidence" value="ECO:0007669"/>
    <property type="project" value="UniProtKB-KW"/>
</dbReference>
<dbReference type="PANTHER" id="PTHR27002">
    <property type="entry name" value="RECEPTOR-LIKE SERINE/THREONINE-PROTEIN KINASE SD1-8"/>
    <property type="match status" value="1"/>
</dbReference>
<protein>
    <recommendedName>
        <fullName evidence="14">Receptor-like serine/threonine-protein kinase</fullName>
        <ecNumber evidence="14">2.7.11.1</ecNumber>
    </recommendedName>
</protein>
<comment type="catalytic activity">
    <reaction evidence="14">
        <text>L-threonyl-[protein] + ATP = O-phospho-L-threonyl-[protein] + ADP + H(+)</text>
        <dbReference type="Rhea" id="RHEA:46608"/>
        <dbReference type="Rhea" id="RHEA-COMP:11060"/>
        <dbReference type="Rhea" id="RHEA-COMP:11605"/>
        <dbReference type="ChEBI" id="CHEBI:15378"/>
        <dbReference type="ChEBI" id="CHEBI:30013"/>
        <dbReference type="ChEBI" id="CHEBI:30616"/>
        <dbReference type="ChEBI" id="CHEBI:61977"/>
        <dbReference type="ChEBI" id="CHEBI:456216"/>
        <dbReference type="EC" id="2.7.11.1"/>
    </reaction>
</comment>
<evidence type="ECO:0000256" key="13">
    <source>
        <dbReference type="ARBA" id="ARBA00023180"/>
    </source>
</evidence>
<keyword evidence="6" id="KW-0732">Signal</keyword>
<dbReference type="Pfam" id="PF08276">
    <property type="entry name" value="PAN_2"/>
    <property type="match status" value="1"/>
</dbReference>
<dbReference type="InterPro" id="IPR003609">
    <property type="entry name" value="Pan_app"/>
</dbReference>
<dbReference type="SMART" id="SM00220">
    <property type="entry name" value="S_TKc"/>
    <property type="match status" value="1"/>
</dbReference>
<keyword evidence="3 14" id="KW-0723">Serine/threonine-protein kinase</keyword>
<keyword evidence="2" id="KW-1003">Cell membrane</keyword>
<dbReference type="CDD" id="cd00028">
    <property type="entry name" value="B_lectin"/>
    <property type="match status" value="1"/>
</dbReference>
<dbReference type="Gene3D" id="2.90.10.10">
    <property type="entry name" value="Bulb-type lectin domain"/>
    <property type="match status" value="1"/>
</dbReference>
<dbReference type="Pfam" id="PF07714">
    <property type="entry name" value="PK_Tyr_Ser-Thr"/>
    <property type="match status" value="1"/>
</dbReference>
<comment type="similarity">
    <text evidence="14">Belongs to the protein kinase superfamily. Ser/Thr protein kinase family.</text>
</comment>
<evidence type="ECO:0000256" key="7">
    <source>
        <dbReference type="ARBA" id="ARBA00022741"/>
    </source>
</evidence>
<feature type="domain" description="Bulb-type lectin" evidence="17">
    <location>
        <begin position="37"/>
        <end position="165"/>
    </location>
</feature>
<dbReference type="Pfam" id="PF11883">
    <property type="entry name" value="DUF3403"/>
    <property type="match status" value="1"/>
</dbReference>
<organism evidence="19 20">
    <name type="scientific">Stephania japonica</name>
    <dbReference type="NCBI Taxonomy" id="461633"/>
    <lineage>
        <taxon>Eukaryota</taxon>
        <taxon>Viridiplantae</taxon>
        <taxon>Streptophyta</taxon>
        <taxon>Embryophyta</taxon>
        <taxon>Tracheophyta</taxon>
        <taxon>Spermatophyta</taxon>
        <taxon>Magnoliopsida</taxon>
        <taxon>Ranunculales</taxon>
        <taxon>Menispermaceae</taxon>
        <taxon>Menispermoideae</taxon>
        <taxon>Cissampelideae</taxon>
        <taxon>Stephania</taxon>
    </lineage>
</organism>
<name>A0AAP0IIL9_9MAGN</name>
<evidence type="ECO:0000256" key="5">
    <source>
        <dbReference type="ARBA" id="ARBA00022692"/>
    </source>
</evidence>
<keyword evidence="10 15" id="KW-1133">Transmembrane helix</keyword>
<sequence length="756" mass="85282">MALPTHSWGIVNLPYVVETSPRVIPSRHLDSVQNPENSQLFGKSWERIGIFLKYLKGETFELGFFTPEQSNNIYLGVWFKKLSIQNRTIVWVANRQHPLNNLFSKSCFLTISKDGNLAISDGQGTSFSLTSVVSPVGMNTSATLEDSGNLILRDRSSNAVLWQSFDYPTDTLLPEMKLGFNKTSNITWSLTSWRSMDDPSPGGFTLIQDSSTELLIMNGSQVYWTGGTWSNRNGFSLAANMPLNRLNYIFDINFQSETYFYYSPSNASFFTRLVMDLSGQLREYDWIEEEKRWNLSWWQPRQRCDVYGFCGAFSSCNDGQQPICQCLKGFEPITSLNDWNQDKWSAGCRRKTSLQCGIKDGFMVMSVVKLPVSFMYRQLGMNGEGCKAACLSNCSCSAYAFSYSSGCSMWFGDLLGIEQAQNGGIGLFIRVAASELLNNRESKSRRMLKLASSLPAILVVLVLSSFAWFLWKRWTKLRGYRKMSQDLLSYDFGSQAKDRKEAELSFENKSASGGSWDLELPLFSLANPTKKGLLDWEKRVHIIEGIAQGLLYLHLHSRLRIIHRDLKASNILLDSNMNAKISDFGMARIFGGDESQVNTNRVVGTYGYMAPEYAMEGLFSTKSDVFSFGVLILEILSGRKNTSFHVFDYVTLVGHAWYLWENEKALELIDSTLIDLCCLPKALRYVKMALLCVQEQPIDRPTMSDVVAMLANEVVNIPAPKQPTFFTRSIVENGFNINDAIDVSVNNVTITAMDGR</sequence>
<evidence type="ECO:0000256" key="3">
    <source>
        <dbReference type="ARBA" id="ARBA00022527"/>
    </source>
</evidence>
<dbReference type="SUPFAM" id="SSF51110">
    <property type="entry name" value="alpha-D-mannose-specific plant lectins"/>
    <property type="match status" value="1"/>
</dbReference>
<evidence type="ECO:0000256" key="12">
    <source>
        <dbReference type="ARBA" id="ARBA00023157"/>
    </source>
</evidence>
<proteinExistence type="inferred from homology"/>
<dbReference type="CDD" id="cd01098">
    <property type="entry name" value="PAN_AP_plant"/>
    <property type="match status" value="1"/>
</dbReference>
<dbReference type="InterPro" id="IPR001245">
    <property type="entry name" value="Ser-Thr/Tyr_kinase_cat_dom"/>
</dbReference>
<dbReference type="GO" id="GO:0048544">
    <property type="term" value="P:recognition of pollen"/>
    <property type="evidence" value="ECO:0007669"/>
    <property type="project" value="InterPro"/>
</dbReference>
<dbReference type="FunFam" id="1.10.510.10:FF:000060">
    <property type="entry name" value="G-type lectin S-receptor-like serine/threonine-protein kinase"/>
    <property type="match status" value="1"/>
</dbReference>
<evidence type="ECO:0000313" key="20">
    <source>
        <dbReference type="Proteomes" id="UP001417504"/>
    </source>
</evidence>
<dbReference type="AlphaFoldDB" id="A0AAP0IIL9"/>
<keyword evidence="11 15" id="KW-0472">Membrane</keyword>
<keyword evidence="5 15" id="KW-0812">Transmembrane</keyword>
<dbReference type="InterPro" id="IPR021820">
    <property type="entry name" value="S-locus_recpt_kinase_C"/>
</dbReference>
<comment type="catalytic activity">
    <reaction evidence="14">
        <text>L-seryl-[protein] + ATP = O-phospho-L-seryl-[protein] + ADP + H(+)</text>
        <dbReference type="Rhea" id="RHEA:17989"/>
        <dbReference type="Rhea" id="RHEA-COMP:9863"/>
        <dbReference type="Rhea" id="RHEA-COMP:11604"/>
        <dbReference type="ChEBI" id="CHEBI:15378"/>
        <dbReference type="ChEBI" id="CHEBI:29999"/>
        <dbReference type="ChEBI" id="CHEBI:30616"/>
        <dbReference type="ChEBI" id="CHEBI:83421"/>
        <dbReference type="ChEBI" id="CHEBI:456216"/>
        <dbReference type="EC" id="2.7.11.1"/>
    </reaction>
</comment>
<keyword evidence="20" id="KW-1185">Reference proteome</keyword>
<dbReference type="SUPFAM" id="SSF56112">
    <property type="entry name" value="Protein kinase-like (PK-like)"/>
    <property type="match status" value="1"/>
</dbReference>
<evidence type="ECO:0000256" key="8">
    <source>
        <dbReference type="ARBA" id="ARBA00022777"/>
    </source>
</evidence>
<keyword evidence="9 14" id="KW-0067">ATP-binding</keyword>
<dbReference type="InterPro" id="IPR024171">
    <property type="entry name" value="SRK-like_kinase"/>
</dbReference>
<dbReference type="PROSITE" id="PS50948">
    <property type="entry name" value="PAN"/>
    <property type="match status" value="1"/>
</dbReference>
<dbReference type="PANTHER" id="PTHR27002:SF925">
    <property type="entry name" value="RECEPTOR-LIKE SERINE_THREONINE-PROTEIN KINASE"/>
    <property type="match status" value="1"/>
</dbReference>
<dbReference type="InterPro" id="IPR036426">
    <property type="entry name" value="Bulb-type_lectin_dom_sf"/>
</dbReference>
<keyword evidence="4 14" id="KW-0808">Transferase</keyword>
<reference evidence="19 20" key="1">
    <citation type="submission" date="2024-01" db="EMBL/GenBank/DDBJ databases">
        <title>Genome assemblies of Stephania.</title>
        <authorList>
            <person name="Yang L."/>
        </authorList>
    </citation>
    <scope>NUCLEOTIDE SEQUENCE [LARGE SCALE GENOMIC DNA]</scope>
    <source>
        <strain evidence="19">QJT</strain>
        <tissue evidence="19">Leaf</tissue>
    </source>
</reference>
<evidence type="ECO:0000259" key="16">
    <source>
        <dbReference type="PROSITE" id="PS50011"/>
    </source>
</evidence>
<feature type="transmembrane region" description="Helical" evidence="15">
    <location>
        <begin position="450"/>
        <end position="471"/>
    </location>
</feature>
<dbReference type="InterPro" id="IPR001480">
    <property type="entry name" value="Bulb-type_lectin_dom"/>
</dbReference>
<dbReference type="Gene3D" id="1.10.510.10">
    <property type="entry name" value="Transferase(Phosphotransferase) domain 1"/>
    <property type="match status" value="1"/>
</dbReference>
<dbReference type="PROSITE" id="PS50927">
    <property type="entry name" value="BULB_LECTIN"/>
    <property type="match status" value="1"/>
</dbReference>
<evidence type="ECO:0000256" key="11">
    <source>
        <dbReference type="ARBA" id="ARBA00023136"/>
    </source>
</evidence>
<evidence type="ECO:0000256" key="15">
    <source>
        <dbReference type="SAM" id="Phobius"/>
    </source>
</evidence>
<dbReference type="Pfam" id="PF01453">
    <property type="entry name" value="B_lectin"/>
    <property type="match status" value="1"/>
</dbReference>
<dbReference type="Proteomes" id="UP001417504">
    <property type="component" value="Unassembled WGS sequence"/>
</dbReference>
<keyword evidence="13" id="KW-0325">Glycoprotein</keyword>
<dbReference type="GO" id="GO:0005886">
    <property type="term" value="C:plasma membrane"/>
    <property type="evidence" value="ECO:0007669"/>
    <property type="project" value="UniProtKB-SubCell"/>
</dbReference>
<dbReference type="EC" id="2.7.11.1" evidence="14"/>
<dbReference type="PROSITE" id="PS00108">
    <property type="entry name" value="PROTEIN_KINASE_ST"/>
    <property type="match status" value="1"/>
</dbReference>
<evidence type="ECO:0000313" key="19">
    <source>
        <dbReference type="EMBL" id="KAK9116158.1"/>
    </source>
</evidence>
<evidence type="ECO:0000256" key="9">
    <source>
        <dbReference type="ARBA" id="ARBA00022840"/>
    </source>
</evidence>
<feature type="domain" description="Apple" evidence="18">
    <location>
        <begin position="356"/>
        <end position="432"/>
    </location>
</feature>
<comment type="subcellular location">
    <subcellularLocation>
        <location evidence="1">Cell membrane</location>
        <topology evidence="1">Single-pass type I membrane protein</topology>
    </subcellularLocation>
</comment>
<evidence type="ECO:0000256" key="1">
    <source>
        <dbReference type="ARBA" id="ARBA00004251"/>
    </source>
</evidence>
<dbReference type="GO" id="GO:0005524">
    <property type="term" value="F:ATP binding"/>
    <property type="evidence" value="ECO:0007669"/>
    <property type="project" value="UniProtKB-KW"/>
</dbReference>
<keyword evidence="8 14" id="KW-0418">Kinase</keyword>
<dbReference type="InterPro" id="IPR008271">
    <property type="entry name" value="Ser/Thr_kinase_AS"/>
</dbReference>
<feature type="domain" description="Protein kinase" evidence="16">
    <location>
        <begin position="417"/>
        <end position="715"/>
    </location>
</feature>
<evidence type="ECO:0000256" key="4">
    <source>
        <dbReference type="ARBA" id="ARBA00022679"/>
    </source>
</evidence>
<keyword evidence="7 14" id="KW-0547">Nucleotide-binding</keyword>
<dbReference type="EMBL" id="JBBNAE010000006">
    <property type="protein sequence ID" value="KAK9116158.1"/>
    <property type="molecule type" value="Genomic_DNA"/>
</dbReference>
<evidence type="ECO:0000259" key="18">
    <source>
        <dbReference type="PROSITE" id="PS50948"/>
    </source>
</evidence>